<dbReference type="Proteomes" id="UP000004095">
    <property type="component" value="Unassembled WGS sequence"/>
</dbReference>
<organism evidence="6 7">
    <name type="scientific">Microscilla marina ATCC 23134</name>
    <dbReference type="NCBI Taxonomy" id="313606"/>
    <lineage>
        <taxon>Bacteria</taxon>
        <taxon>Pseudomonadati</taxon>
        <taxon>Bacteroidota</taxon>
        <taxon>Cytophagia</taxon>
        <taxon>Cytophagales</taxon>
        <taxon>Microscillaceae</taxon>
        <taxon>Microscilla</taxon>
    </lineage>
</organism>
<dbReference type="EMBL" id="AAWS01000001">
    <property type="protein sequence ID" value="EAY31835.1"/>
    <property type="molecule type" value="Genomic_DNA"/>
</dbReference>
<evidence type="ECO:0000256" key="3">
    <source>
        <dbReference type="ARBA" id="ARBA00022801"/>
    </source>
</evidence>
<evidence type="ECO:0000259" key="5">
    <source>
        <dbReference type="Pfam" id="PF12867"/>
    </source>
</evidence>
<dbReference type="EC" id="3.-.-.-" evidence="6"/>
<dbReference type="Pfam" id="PF12867">
    <property type="entry name" value="DinB_2"/>
    <property type="match status" value="1"/>
</dbReference>
<feature type="domain" description="DinB-like" evidence="5">
    <location>
        <begin position="35"/>
        <end position="168"/>
    </location>
</feature>
<gene>
    <name evidence="6" type="ORF">M23134_01864</name>
</gene>
<dbReference type="GO" id="GO:0046872">
    <property type="term" value="F:metal ion binding"/>
    <property type="evidence" value="ECO:0007669"/>
    <property type="project" value="UniProtKB-KW"/>
</dbReference>
<dbReference type="InterPro" id="IPR024775">
    <property type="entry name" value="DinB-like"/>
</dbReference>
<dbReference type="RefSeq" id="WP_002692557.1">
    <property type="nucleotide sequence ID" value="NZ_AAWS01000001.1"/>
</dbReference>
<evidence type="ECO:0000256" key="1">
    <source>
        <dbReference type="ARBA" id="ARBA00022490"/>
    </source>
</evidence>
<evidence type="ECO:0000256" key="4">
    <source>
        <dbReference type="ARBA" id="ARBA00022833"/>
    </source>
</evidence>
<proteinExistence type="inferred from homology"/>
<dbReference type="InterPro" id="IPR023774">
    <property type="entry name" value="Put_metal_dep_hydrolase_YfiT"/>
</dbReference>
<evidence type="ECO:0000313" key="7">
    <source>
        <dbReference type="Proteomes" id="UP000004095"/>
    </source>
</evidence>
<dbReference type="GO" id="GO:0016787">
    <property type="term" value="F:hydrolase activity"/>
    <property type="evidence" value="ECO:0007669"/>
    <property type="project" value="UniProtKB-KW"/>
</dbReference>
<dbReference type="NCBIfam" id="NF009807">
    <property type="entry name" value="PRK13291.1"/>
    <property type="match status" value="1"/>
</dbReference>
<evidence type="ECO:0000256" key="2">
    <source>
        <dbReference type="ARBA" id="ARBA00022723"/>
    </source>
</evidence>
<comment type="caution">
    <text evidence="6">The sequence shown here is derived from an EMBL/GenBank/DDBJ whole genome shotgun (WGS) entry which is preliminary data.</text>
</comment>
<dbReference type="OrthoDB" id="9796039at2"/>
<name>A1ZC33_MICM2</name>
<keyword evidence="2" id="KW-0479">Metal-binding</keyword>
<dbReference type="SUPFAM" id="SSF109854">
    <property type="entry name" value="DinB/YfiT-like putative metalloenzymes"/>
    <property type="match status" value="1"/>
</dbReference>
<reference evidence="6 7" key="1">
    <citation type="submission" date="2007-01" db="EMBL/GenBank/DDBJ databases">
        <authorList>
            <person name="Haygood M."/>
            <person name="Podell S."/>
            <person name="Anderson C."/>
            <person name="Hopkinson B."/>
            <person name="Roe K."/>
            <person name="Barbeau K."/>
            <person name="Gaasterland T."/>
            <person name="Ferriera S."/>
            <person name="Johnson J."/>
            <person name="Kravitz S."/>
            <person name="Beeson K."/>
            <person name="Sutton G."/>
            <person name="Rogers Y.-H."/>
            <person name="Friedman R."/>
            <person name="Frazier M."/>
            <person name="Venter J.C."/>
        </authorList>
    </citation>
    <scope>NUCLEOTIDE SEQUENCE [LARGE SCALE GENOMIC DNA]</scope>
    <source>
        <strain evidence="6 7">ATCC 23134</strain>
    </source>
</reference>
<evidence type="ECO:0000313" key="6">
    <source>
        <dbReference type="EMBL" id="EAY31835.1"/>
    </source>
</evidence>
<protein>
    <submittedName>
        <fullName evidence="6">Putative metal-dependent hydrolase</fullName>
        <ecNumber evidence="6">3.-.-.-</ecNumber>
    </submittedName>
</protein>
<accession>A1ZC33</accession>
<keyword evidence="1" id="KW-0963">Cytoplasm</keyword>
<dbReference type="HAMAP" id="MF_01256">
    <property type="entry name" value="YfiT_hydrol"/>
    <property type="match status" value="1"/>
</dbReference>
<dbReference type="eggNOG" id="COG2318">
    <property type="taxonomic scope" value="Bacteria"/>
</dbReference>
<dbReference type="Gene3D" id="1.20.120.450">
    <property type="entry name" value="dinb family like domain"/>
    <property type="match status" value="1"/>
</dbReference>
<dbReference type="InterPro" id="IPR034660">
    <property type="entry name" value="DinB/YfiT-like"/>
</dbReference>
<dbReference type="AlphaFoldDB" id="A1ZC33"/>
<sequence length="177" mass="20228">MTTTNLSYPIGQCIVPDPMSQAHFAQCIAEIADLPKQMRAATQDLQATQLDTPYRPEGWTVRQLVHHVADSHMNSYVRFHWTLTEPTPTIKAYDEKAWAALDYHQTMPIEVSLQLLDALHQRWVVLLRALTPNDLHKAFVHPATQQQVSLHEAVATYAWHGKHHVAHITSLRARMGW</sequence>
<keyword evidence="4" id="KW-0862">Zinc</keyword>
<keyword evidence="7" id="KW-1185">Reference proteome</keyword>
<keyword evidence="3 6" id="KW-0378">Hydrolase</keyword>